<dbReference type="SUPFAM" id="SSF53098">
    <property type="entry name" value="Ribonuclease H-like"/>
    <property type="match status" value="1"/>
</dbReference>
<evidence type="ECO:0000259" key="5">
    <source>
        <dbReference type="SMART" id="SM00732"/>
    </source>
</evidence>
<dbReference type="AlphaFoldDB" id="A0AA35TJS5"/>
<reference evidence="6" key="1">
    <citation type="submission" date="2023-03" db="EMBL/GenBank/DDBJ databases">
        <authorList>
            <person name="Steffen K."/>
            <person name="Cardenas P."/>
        </authorList>
    </citation>
    <scope>NUCLEOTIDE SEQUENCE</scope>
</reference>
<dbReference type="Pfam" id="PF03652">
    <property type="entry name" value="RuvX"/>
    <property type="match status" value="1"/>
</dbReference>
<dbReference type="EMBL" id="CASHTH010003804">
    <property type="protein sequence ID" value="CAI8049595.1"/>
    <property type="molecule type" value="Genomic_DNA"/>
</dbReference>
<dbReference type="HAMAP" id="MF_00651">
    <property type="entry name" value="Nuclease_YqgF"/>
    <property type="match status" value="1"/>
</dbReference>
<dbReference type="InterPro" id="IPR006641">
    <property type="entry name" value="YqgF/RNaseH-like_dom"/>
</dbReference>
<evidence type="ECO:0000313" key="7">
    <source>
        <dbReference type="Proteomes" id="UP001174909"/>
    </source>
</evidence>
<dbReference type="Proteomes" id="UP001174909">
    <property type="component" value="Unassembled WGS sequence"/>
</dbReference>
<name>A0AA35TJS5_GEOBA</name>
<dbReference type="InterPro" id="IPR005227">
    <property type="entry name" value="YqgF"/>
</dbReference>
<evidence type="ECO:0000256" key="1">
    <source>
        <dbReference type="ARBA" id="ARBA00022490"/>
    </source>
</evidence>
<dbReference type="PANTHER" id="PTHR33317">
    <property type="entry name" value="POLYNUCLEOTIDYL TRANSFERASE, RIBONUCLEASE H-LIKE SUPERFAMILY PROTEIN"/>
    <property type="match status" value="1"/>
</dbReference>
<keyword evidence="2" id="KW-0690">Ribosome biogenesis</keyword>
<sequence length="138" mass="14551">MARAGRLLGLDVGDRRIGLAVSIPPGELILPAGYLQRRNRRADIAAILEQASQRDSVAIVVGMPYDAHGRSGEQARKTDALVRALQRATDIPVLTVDESFSSNAAAHDLLQSGQSPSHDPGAIDAAAAVTILRCFLAS</sequence>
<evidence type="ECO:0000256" key="2">
    <source>
        <dbReference type="ARBA" id="ARBA00022517"/>
    </source>
</evidence>
<keyword evidence="3" id="KW-0540">Nuclease</keyword>
<dbReference type="InterPro" id="IPR012337">
    <property type="entry name" value="RNaseH-like_sf"/>
</dbReference>
<keyword evidence="7" id="KW-1185">Reference proteome</keyword>
<evidence type="ECO:0000256" key="4">
    <source>
        <dbReference type="ARBA" id="ARBA00022801"/>
    </source>
</evidence>
<dbReference type="GO" id="GO:0000967">
    <property type="term" value="P:rRNA 5'-end processing"/>
    <property type="evidence" value="ECO:0007669"/>
    <property type="project" value="TreeGrafter"/>
</dbReference>
<keyword evidence="4" id="KW-0378">Hydrolase</keyword>
<evidence type="ECO:0000313" key="6">
    <source>
        <dbReference type="EMBL" id="CAI8049595.1"/>
    </source>
</evidence>
<feature type="domain" description="YqgF/RNase H-like" evidence="5">
    <location>
        <begin position="5"/>
        <end position="105"/>
    </location>
</feature>
<dbReference type="SMART" id="SM00732">
    <property type="entry name" value="YqgFc"/>
    <property type="match status" value="1"/>
</dbReference>
<gene>
    <name evidence="6" type="ORF">GBAR_LOCUS27312</name>
</gene>
<dbReference type="CDD" id="cd16964">
    <property type="entry name" value="YqgF"/>
    <property type="match status" value="1"/>
</dbReference>
<dbReference type="Gene3D" id="3.30.420.140">
    <property type="entry name" value="YqgF/RNase H-like domain"/>
    <property type="match status" value="1"/>
</dbReference>
<dbReference type="InterPro" id="IPR037027">
    <property type="entry name" value="YqgF/RNaseH-like_dom_sf"/>
</dbReference>
<dbReference type="PANTHER" id="PTHR33317:SF4">
    <property type="entry name" value="POLYNUCLEOTIDYL TRANSFERASE, RIBONUCLEASE H-LIKE SUPERFAMILY PROTEIN"/>
    <property type="match status" value="1"/>
</dbReference>
<evidence type="ECO:0000256" key="3">
    <source>
        <dbReference type="ARBA" id="ARBA00022722"/>
    </source>
</evidence>
<organism evidence="6 7">
    <name type="scientific">Geodia barretti</name>
    <name type="common">Barrett's horny sponge</name>
    <dbReference type="NCBI Taxonomy" id="519541"/>
    <lineage>
        <taxon>Eukaryota</taxon>
        <taxon>Metazoa</taxon>
        <taxon>Porifera</taxon>
        <taxon>Demospongiae</taxon>
        <taxon>Heteroscleromorpha</taxon>
        <taxon>Tetractinellida</taxon>
        <taxon>Astrophorina</taxon>
        <taxon>Geodiidae</taxon>
        <taxon>Geodia</taxon>
    </lineage>
</organism>
<dbReference type="GO" id="GO:0004518">
    <property type="term" value="F:nuclease activity"/>
    <property type="evidence" value="ECO:0007669"/>
    <property type="project" value="UniProtKB-KW"/>
</dbReference>
<accession>A0AA35TJS5</accession>
<dbReference type="NCBIfam" id="TIGR00250">
    <property type="entry name" value="RNAse_H_YqgF"/>
    <property type="match status" value="1"/>
</dbReference>
<comment type="caution">
    <text evidence="6">The sequence shown here is derived from an EMBL/GenBank/DDBJ whole genome shotgun (WGS) entry which is preliminary data.</text>
</comment>
<dbReference type="GO" id="GO:0005829">
    <property type="term" value="C:cytosol"/>
    <property type="evidence" value="ECO:0007669"/>
    <property type="project" value="TreeGrafter"/>
</dbReference>
<keyword evidence="1" id="KW-0963">Cytoplasm</keyword>
<protein>
    <submittedName>
        <fullName evidence="6">Pre-16S rRNA nuclease</fullName>
    </submittedName>
</protein>
<proteinExistence type="inferred from homology"/>
<dbReference type="GO" id="GO:0016787">
    <property type="term" value="F:hydrolase activity"/>
    <property type="evidence" value="ECO:0007669"/>
    <property type="project" value="UniProtKB-KW"/>
</dbReference>